<dbReference type="AlphaFoldDB" id="A0A395MRV8"/>
<dbReference type="Pfam" id="PF01048">
    <property type="entry name" value="PNP_UDP_1"/>
    <property type="match status" value="1"/>
</dbReference>
<dbReference type="PANTHER" id="PTHR46082:SF6">
    <property type="entry name" value="AAA+ ATPASE DOMAIN-CONTAINING PROTEIN-RELATED"/>
    <property type="match status" value="1"/>
</dbReference>
<proteinExistence type="predicted"/>
<name>A0A395MRV8_9HYPO</name>
<gene>
    <name evidence="2" type="ORF">FIE12Z_5050</name>
</gene>
<dbReference type="EMBL" id="PXXK01000129">
    <property type="protein sequence ID" value="RFN50666.1"/>
    <property type="molecule type" value="Genomic_DNA"/>
</dbReference>
<dbReference type="SUPFAM" id="SSF53167">
    <property type="entry name" value="Purine and uridine phosphorylases"/>
    <property type="match status" value="1"/>
</dbReference>
<dbReference type="GO" id="GO:0003824">
    <property type="term" value="F:catalytic activity"/>
    <property type="evidence" value="ECO:0007669"/>
    <property type="project" value="InterPro"/>
</dbReference>
<dbReference type="PANTHER" id="PTHR46082">
    <property type="entry name" value="ATP/GTP-BINDING PROTEIN-RELATED"/>
    <property type="match status" value="1"/>
</dbReference>
<reference evidence="2 3" key="1">
    <citation type="journal article" date="2018" name="PLoS Pathog.">
        <title>Evolution of structural diversity of trichothecenes, a family of toxins produced by plant pathogenic and entomopathogenic fungi.</title>
        <authorList>
            <person name="Proctor R.H."/>
            <person name="McCormick S.P."/>
            <person name="Kim H.S."/>
            <person name="Cardoza R.E."/>
            <person name="Stanley A.M."/>
            <person name="Lindo L."/>
            <person name="Kelly A."/>
            <person name="Brown D.W."/>
            <person name="Lee T."/>
            <person name="Vaughan M.M."/>
            <person name="Alexander N.J."/>
            <person name="Busman M."/>
            <person name="Gutierrez S."/>
        </authorList>
    </citation>
    <scope>NUCLEOTIDE SEQUENCE [LARGE SCALE GENOMIC DNA]</scope>
    <source>
        <strain evidence="2 3">NRRL 13405</strain>
    </source>
</reference>
<accession>A0A395MRV8</accession>
<feature type="domain" description="Nucleoside phosphorylase" evidence="1">
    <location>
        <begin position="14"/>
        <end position="136"/>
    </location>
</feature>
<dbReference type="Gene3D" id="3.40.50.1580">
    <property type="entry name" value="Nucleoside phosphorylase domain"/>
    <property type="match status" value="1"/>
</dbReference>
<keyword evidence="3" id="KW-1185">Reference proteome</keyword>
<evidence type="ECO:0000259" key="1">
    <source>
        <dbReference type="Pfam" id="PF01048"/>
    </source>
</evidence>
<protein>
    <submittedName>
        <fullName evidence="2">Zinc finger protein</fullName>
    </submittedName>
</protein>
<dbReference type="InterPro" id="IPR053137">
    <property type="entry name" value="NLR-like"/>
</dbReference>
<organism evidence="2 3">
    <name type="scientific">Fusarium flagelliforme</name>
    <dbReference type="NCBI Taxonomy" id="2675880"/>
    <lineage>
        <taxon>Eukaryota</taxon>
        <taxon>Fungi</taxon>
        <taxon>Dikarya</taxon>
        <taxon>Ascomycota</taxon>
        <taxon>Pezizomycotina</taxon>
        <taxon>Sordariomycetes</taxon>
        <taxon>Hypocreomycetidae</taxon>
        <taxon>Hypocreales</taxon>
        <taxon>Nectriaceae</taxon>
        <taxon>Fusarium</taxon>
        <taxon>Fusarium incarnatum-equiseti species complex</taxon>
    </lineage>
</organism>
<dbReference type="STRING" id="2594813.A0A395MRV8"/>
<dbReference type="InterPro" id="IPR035994">
    <property type="entry name" value="Nucleoside_phosphorylase_sf"/>
</dbReference>
<sequence length="402" mass="43837">MAKVQPPASRKDFRVAIICALPHEIDAVILLFDHFWDDGRDRYGRADGDTNTYITGCIGKHNVVVVMLLDMGTVGAAAATACLRSSYTGLKLAILVGICGGVPYIDGTDAFLGDVVISKSIVQYDYGRQYPGHFAVKNTVEDRLGRANSEIRTLLAVFETDLMRERLQDEALRHLEGLQEAAKKKDRQIKYQYPGAEQDKLFPPTYTHRHRGQCSVCANDPDSFCEAASEASCAEAECDVNKLVVRDRSARFLEDSDGAFIPEIFIGRTGSGDTVIKSGEHRDRIAATHNLIAFDMDGVCAGAWDQVPCIVVQGICDYADSHKSKGWQAFAAATAASVMKAIVGRYVLPDEDRSTALTTGIAARSSSQVEKPRSNGRRIAGNSFGDRVWINQGDVAGNVTFM</sequence>
<evidence type="ECO:0000313" key="2">
    <source>
        <dbReference type="EMBL" id="RFN50666.1"/>
    </source>
</evidence>
<comment type="caution">
    <text evidence="2">The sequence shown here is derived from an EMBL/GenBank/DDBJ whole genome shotgun (WGS) entry which is preliminary data.</text>
</comment>
<dbReference type="GO" id="GO:0009116">
    <property type="term" value="P:nucleoside metabolic process"/>
    <property type="evidence" value="ECO:0007669"/>
    <property type="project" value="InterPro"/>
</dbReference>
<dbReference type="Proteomes" id="UP000265631">
    <property type="component" value="Unassembled WGS sequence"/>
</dbReference>
<dbReference type="InterPro" id="IPR000845">
    <property type="entry name" value="Nucleoside_phosphorylase_d"/>
</dbReference>
<evidence type="ECO:0000313" key="3">
    <source>
        <dbReference type="Proteomes" id="UP000265631"/>
    </source>
</evidence>